<keyword evidence="2" id="KW-0808">Transferase</keyword>
<dbReference type="InterPro" id="IPR051259">
    <property type="entry name" value="rRNA_Methyltransferase"/>
</dbReference>
<name>A0A381YVF2_9ZZZZ</name>
<evidence type="ECO:0000313" key="4">
    <source>
        <dbReference type="EMBL" id="SVA80995.1"/>
    </source>
</evidence>
<reference evidence="4" key="1">
    <citation type="submission" date="2018-05" db="EMBL/GenBank/DDBJ databases">
        <authorList>
            <person name="Lanie J.A."/>
            <person name="Ng W.-L."/>
            <person name="Kazmierczak K.M."/>
            <person name="Andrzejewski T.M."/>
            <person name="Davidsen T.M."/>
            <person name="Wayne K.J."/>
            <person name="Tettelin H."/>
            <person name="Glass J.I."/>
            <person name="Rusch D."/>
            <person name="Podicherti R."/>
            <person name="Tsui H.-C.T."/>
            <person name="Winkler M.E."/>
        </authorList>
    </citation>
    <scope>NUCLEOTIDE SEQUENCE</scope>
</reference>
<evidence type="ECO:0000256" key="2">
    <source>
        <dbReference type="ARBA" id="ARBA00022679"/>
    </source>
</evidence>
<protein>
    <recommendedName>
        <fullName evidence="3">tRNA/rRNA methyltransferase SpoU type domain-containing protein</fullName>
    </recommendedName>
</protein>
<dbReference type="AlphaFoldDB" id="A0A381YVF2"/>
<dbReference type="GO" id="GO:0032259">
    <property type="term" value="P:methylation"/>
    <property type="evidence" value="ECO:0007669"/>
    <property type="project" value="UniProtKB-KW"/>
</dbReference>
<proteinExistence type="predicted"/>
<evidence type="ECO:0000256" key="1">
    <source>
        <dbReference type="ARBA" id="ARBA00022603"/>
    </source>
</evidence>
<dbReference type="InterPro" id="IPR001537">
    <property type="entry name" value="SpoU_MeTrfase"/>
</dbReference>
<dbReference type="InterPro" id="IPR029064">
    <property type="entry name" value="Ribosomal_eL30-like_sf"/>
</dbReference>
<dbReference type="InterPro" id="IPR029026">
    <property type="entry name" value="tRNA_m1G_MTases_N"/>
</dbReference>
<gene>
    <name evidence="4" type="ORF">METZ01_LOCUS133849</name>
</gene>
<dbReference type="SUPFAM" id="SSF75217">
    <property type="entry name" value="alpha/beta knot"/>
    <property type="match status" value="1"/>
</dbReference>
<dbReference type="CDD" id="cd18095">
    <property type="entry name" value="SpoU-like_rRNA-MTase"/>
    <property type="match status" value="1"/>
</dbReference>
<dbReference type="InterPro" id="IPR029028">
    <property type="entry name" value="Alpha/beta_knot_MTases"/>
</dbReference>
<dbReference type="Pfam" id="PF00588">
    <property type="entry name" value="SpoU_methylase"/>
    <property type="match status" value="1"/>
</dbReference>
<evidence type="ECO:0000259" key="3">
    <source>
        <dbReference type="Pfam" id="PF00588"/>
    </source>
</evidence>
<feature type="domain" description="tRNA/rRNA methyltransferase SpoU type" evidence="3">
    <location>
        <begin position="120"/>
        <end position="263"/>
    </location>
</feature>
<organism evidence="4">
    <name type="scientific">marine metagenome</name>
    <dbReference type="NCBI Taxonomy" id="408172"/>
    <lineage>
        <taxon>unclassified sequences</taxon>
        <taxon>metagenomes</taxon>
        <taxon>ecological metagenomes</taxon>
    </lineage>
</organism>
<dbReference type="GO" id="GO:0006396">
    <property type="term" value="P:RNA processing"/>
    <property type="evidence" value="ECO:0007669"/>
    <property type="project" value="InterPro"/>
</dbReference>
<dbReference type="PANTHER" id="PTHR43191">
    <property type="entry name" value="RRNA METHYLTRANSFERASE 3"/>
    <property type="match status" value="1"/>
</dbReference>
<dbReference type="GO" id="GO:0003723">
    <property type="term" value="F:RNA binding"/>
    <property type="evidence" value="ECO:0007669"/>
    <property type="project" value="InterPro"/>
</dbReference>
<dbReference type="GO" id="GO:0008173">
    <property type="term" value="F:RNA methyltransferase activity"/>
    <property type="evidence" value="ECO:0007669"/>
    <property type="project" value="InterPro"/>
</dbReference>
<keyword evidence="1" id="KW-0489">Methyltransferase</keyword>
<dbReference type="PANTHER" id="PTHR43191:SF12">
    <property type="entry name" value="RRNA METHYLASE"/>
    <property type="match status" value="1"/>
</dbReference>
<accession>A0A381YVF2</accession>
<dbReference type="Gene3D" id="3.40.1280.10">
    <property type="match status" value="1"/>
</dbReference>
<dbReference type="SUPFAM" id="SSF55315">
    <property type="entry name" value="L30e-like"/>
    <property type="match status" value="1"/>
</dbReference>
<dbReference type="EMBL" id="UINC01019163">
    <property type="protein sequence ID" value="SVA80995.1"/>
    <property type="molecule type" value="Genomic_DNA"/>
</dbReference>
<sequence length="274" mass="29543">MPIVHIDQLDDPRLEDYRNVPDPVLLRKRGLFVAESRFVVRELLSHQCLNTRSVLATPAAYDSLRDLLTDRADNLAVYVASHQFLQNIVGFNVHRGCLAIGERPAPVTDRTLPALTTGRLVVVLERVSNPDNVGSIFRNAAAFGANGVLLSPGCGDPLYRKAIRTSLGATLRIPYGEVDDWPEGLTRLQELGFATMGMTLDPDAVELNAVVADAPTPIALLFGTEGTGLSDEAAALLDYRVRIPIADNVDSLNVATASGIALYSLSIRPSGSSR</sequence>